<dbReference type="InterPro" id="IPR045518">
    <property type="entry name" value="2EXR"/>
</dbReference>
<organism evidence="2 3">
    <name type="scientific">Cercospora zeae-maydis SCOH1-5</name>
    <dbReference type="NCBI Taxonomy" id="717836"/>
    <lineage>
        <taxon>Eukaryota</taxon>
        <taxon>Fungi</taxon>
        <taxon>Dikarya</taxon>
        <taxon>Ascomycota</taxon>
        <taxon>Pezizomycotina</taxon>
        <taxon>Dothideomycetes</taxon>
        <taxon>Dothideomycetidae</taxon>
        <taxon>Mycosphaerellales</taxon>
        <taxon>Mycosphaerellaceae</taxon>
        <taxon>Cercospora</taxon>
    </lineage>
</organism>
<sequence length="118" mass="13446">MASFSSLPAELRIAIWQFSIPEPRNVVLSWNGREFKSNGTPPNMAHVCHEAREEVSKIYHLTFASPSGAPAKTWFDFTRDVLFITDDALERMPEETLSRVQKLKHFRYTAAMAIKCSS</sequence>
<reference evidence="2" key="1">
    <citation type="journal article" date="2020" name="Stud. Mycol.">
        <title>101 Dothideomycetes genomes: a test case for predicting lifestyles and emergence of pathogens.</title>
        <authorList>
            <person name="Haridas S."/>
            <person name="Albert R."/>
            <person name="Binder M."/>
            <person name="Bloem J."/>
            <person name="Labutti K."/>
            <person name="Salamov A."/>
            <person name="Andreopoulos B."/>
            <person name="Baker S."/>
            <person name="Barry K."/>
            <person name="Bills G."/>
            <person name="Bluhm B."/>
            <person name="Cannon C."/>
            <person name="Castanera R."/>
            <person name="Culley D."/>
            <person name="Daum C."/>
            <person name="Ezra D."/>
            <person name="Gonzalez J."/>
            <person name="Henrissat B."/>
            <person name="Kuo A."/>
            <person name="Liang C."/>
            <person name="Lipzen A."/>
            <person name="Lutzoni F."/>
            <person name="Magnuson J."/>
            <person name="Mondo S."/>
            <person name="Nolan M."/>
            <person name="Ohm R."/>
            <person name="Pangilinan J."/>
            <person name="Park H.-J."/>
            <person name="Ramirez L."/>
            <person name="Alfaro M."/>
            <person name="Sun H."/>
            <person name="Tritt A."/>
            <person name="Yoshinaga Y."/>
            <person name="Zwiers L.-H."/>
            <person name="Turgeon B."/>
            <person name="Goodwin S."/>
            <person name="Spatafora J."/>
            <person name="Crous P."/>
            <person name="Grigoriev I."/>
        </authorList>
    </citation>
    <scope>NUCLEOTIDE SEQUENCE</scope>
    <source>
        <strain evidence="2">SCOH1-5</strain>
    </source>
</reference>
<evidence type="ECO:0000259" key="1">
    <source>
        <dbReference type="Pfam" id="PF20150"/>
    </source>
</evidence>
<accession>A0A6A6FUZ9</accession>
<gene>
    <name evidence="2" type="ORF">CERZMDRAFT_81119</name>
</gene>
<dbReference type="PANTHER" id="PTHR35910">
    <property type="entry name" value="2EXR DOMAIN-CONTAINING PROTEIN"/>
    <property type="match status" value="1"/>
</dbReference>
<name>A0A6A6FUZ9_9PEZI</name>
<feature type="domain" description="2EXR" evidence="1">
    <location>
        <begin position="3"/>
        <end position="82"/>
    </location>
</feature>
<keyword evidence="3" id="KW-1185">Reference proteome</keyword>
<protein>
    <recommendedName>
        <fullName evidence="1">2EXR domain-containing protein</fullName>
    </recommendedName>
</protein>
<dbReference type="OrthoDB" id="3561261at2759"/>
<proteinExistence type="predicted"/>
<dbReference type="AlphaFoldDB" id="A0A6A6FUZ9"/>
<dbReference type="PANTHER" id="PTHR35910:SF6">
    <property type="entry name" value="2EXR DOMAIN-CONTAINING PROTEIN"/>
    <property type="match status" value="1"/>
</dbReference>
<evidence type="ECO:0000313" key="3">
    <source>
        <dbReference type="Proteomes" id="UP000799539"/>
    </source>
</evidence>
<dbReference type="Pfam" id="PF20150">
    <property type="entry name" value="2EXR"/>
    <property type="match status" value="1"/>
</dbReference>
<dbReference type="Proteomes" id="UP000799539">
    <property type="component" value="Unassembled WGS sequence"/>
</dbReference>
<dbReference type="EMBL" id="ML992663">
    <property type="protein sequence ID" value="KAF2217164.1"/>
    <property type="molecule type" value="Genomic_DNA"/>
</dbReference>
<evidence type="ECO:0000313" key="2">
    <source>
        <dbReference type="EMBL" id="KAF2217164.1"/>
    </source>
</evidence>